<dbReference type="PANTHER" id="PTHR33257:SF58">
    <property type="entry name" value="REJ DOMAIN-CONTAINING PROTEIN"/>
    <property type="match status" value="1"/>
</dbReference>
<evidence type="ECO:0000256" key="1">
    <source>
        <dbReference type="SAM" id="MobiDB-lite"/>
    </source>
</evidence>
<dbReference type="PANTHER" id="PTHR33257">
    <property type="entry name" value="OS05G0165500 PROTEIN"/>
    <property type="match status" value="1"/>
</dbReference>
<reference evidence="2 3" key="1">
    <citation type="submission" date="2022-03" db="EMBL/GenBank/DDBJ databases">
        <authorList>
            <person name="Macdonald S."/>
            <person name="Ahmed S."/>
            <person name="Newling K."/>
        </authorList>
    </citation>
    <scope>NUCLEOTIDE SEQUENCE [LARGE SCALE GENOMIC DNA]</scope>
</reference>
<organism evidence="2 3">
    <name type="scientific">Eruca vesicaria subsp. sativa</name>
    <name type="common">Garden rocket</name>
    <name type="synonym">Eruca sativa</name>
    <dbReference type="NCBI Taxonomy" id="29727"/>
    <lineage>
        <taxon>Eukaryota</taxon>
        <taxon>Viridiplantae</taxon>
        <taxon>Streptophyta</taxon>
        <taxon>Embryophyta</taxon>
        <taxon>Tracheophyta</taxon>
        <taxon>Spermatophyta</taxon>
        <taxon>Magnoliopsida</taxon>
        <taxon>eudicotyledons</taxon>
        <taxon>Gunneridae</taxon>
        <taxon>Pentapetalae</taxon>
        <taxon>rosids</taxon>
        <taxon>malvids</taxon>
        <taxon>Brassicales</taxon>
        <taxon>Brassicaceae</taxon>
        <taxon>Brassiceae</taxon>
        <taxon>Eruca</taxon>
    </lineage>
</organism>
<accession>A0ABC8JRZ5</accession>
<gene>
    <name evidence="2" type="ORF">ERUC_LOCUS14549</name>
</gene>
<dbReference type="EMBL" id="CAKOAT010136488">
    <property type="protein sequence ID" value="CAH8337532.1"/>
    <property type="molecule type" value="Genomic_DNA"/>
</dbReference>
<name>A0ABC8JRZ5_ERUVS</name>
<keyword evidence="3" id="KW-1185">Reference proteome</keyword>
<sequence>MSGRLRVDVEYSTVHEEQEERSFYYGGASVPFLWESRPGTPKHNHFSEFSLPPPLTPPLSYYSSSGILSTPKRQNKVRTKLTRILSMSLFHDLRKSNNSRNKKPNYVTGSSYYSWSSMASSSSFSSSPPHSLRKPVRRGKKSPLLFDSYK</sequence>
<dbReference type="Proteomes" id="UP001642260">
    <property type="component" value="Unassembled WGS sequence"/>
</dbReference>
<proteinExistence type="predicted"/>
<feature type="compositionally biased region" description="Basic residues" evidence="1">
    <location>
        <begin position="131"/>
        <end position="141"/>
    </location>
</feature>
<feature type="region of interest" description="Disordered" evidence="1">
    <location>
        <begin position="115"/>
        <end position="150"/>
    </location>
</feature>
<dbReference type="AlphaFoldDB" id="A0ABC8JRZ5"/>
<feature type="compositionally biased region" description="Low complexity" evidence="1">
    <location>
        <begin position="115"/>
        <end position="130"/>
    </location>
</feature>
<evidence type="ECO:0000313" key="2">
    <source>
        <dbReference type="EMBL" id="CAH8337532.1"/>
    </source>
</evidence>
<evidence type="ECO:0000313" key="3">
    <source>
        <dbReference type="Proteomes" id="UP001642260"/>
    </source>
</evidence>
<protein>
    <submittedName>
        <fullName evidence="2">Uncharacterized protein</fullName>
    </submittedName>
</protein>
<comment type="caution">
    <text evidence="2">The sequence shown here is derived from an EMBL/GenBank/DDBJ whole genome shotgun (WGS) entry which is preliminary data.</text>
</comment>